<evidence type="ECO:0000313" key="2">
    <source>
        <dbReference type="EMBL" id="KAG8238257.1"/>
    </source>
</evidence>
<dbReference type="AlphaFoldDB" id="A0A8K0KP75"/>
<name>A0A8K0KP75_LADFU</name>
<protein>
    <submittedName>
        <fullName evidence="2">Uncharacterized protein</fullName>
    </submittedName>
</protein>
<keyword evidence="3" id="KW-1185">Reference proteome</keyword>
<gene>
    <name evidence="2" type="ORF">J437_LFUL018268</name>
</gene>
<feature type="compositionally biased region" description="Basic and acidic residues" evidence="1">
    <location>
        <begin position="97"/>
        <end position="115"/>
    </location>
</feature>
<evidence type="ECO:0000313" key="3">
    <source>
        <dbReference type="Proteomes" id="UP000792457"/>
    </source>
</evidence>
<dbReference type="OrthoDB" id="19092at2759"/>
<sequence length="115" mass="13341">MYDSLHRTGKDDEYVTVRYKTRRGQYPYTSAEGYLSEPDPIGYDSDMGYSAKYATLDRRRLKNKDYNFSTCTMPRSKYVPPPNKFGTTDVYKNQPGRIEDYEPGHSSIAEKEAKL</sequence>
<feature type="non-terminal residue" evidence="2">
    <location>
        <position position="1"/>
    </location>
</feature>
<feature type="region of interest" description="Disordered" evidence="1">
    <location>
        <begin position="77"/>
        <end position="115"/>
    </location>
</feature>
<proteinExistence type="predicted"/>
<dbReference type="EMBL" id="KZ309314">
    <property type="protein sequence ID" value="KAG8238257.1"/>
    <property type="molecule type" value="Genomic_DNA"/>
</dbReference>
<comment type="caution">
    <text evidence="2">The sequence shown here is derived from an EMBL/GenBank/DDBJ whole genome shotgun (WGS) entry which is preliminary data.</text>
</comment>
<accession>A0A8K0KP75</accession>
<reference evidence="2" key="1">
    <citation type="submission" date="2013-04" db="EMBL/GenBank/DDBJ databases">
        <authorList>
            <person name="Qu J."/>
            <person name="Murali S.C."/>
            <person name="Bandaranaike D."/>
            <person name="Bellair M."/>
            <person name="Blankenburg K."/>
            <person name="Chao H."/>
            <person name="Dinh H."/>
            <person name="Doddapaneni H."/>
            <person name="Downs B."/>
            <person name="Dugan-Rocha S."/>
            <person name="Elkadiri S."/>
            <person name="Gnanaolivu R.D."/>
            <person name="Hernandez B."/>
            <person name="Javaid M."/>
            <person name="Jayaseelan J.C."/>
            <person name="Lee S."/>
            <person name="Li M."/>
            <person name="Ming W."/>
            <person name="Munidasa M."/>
            <person name="Muniz J."/>
            <person name="Nguyen L."/>
            <person name="Ongeri F."/>
            <person name="Osuji N."/>
            <person name="Pu L.-L."/>
            <person name="Puazo M."/>
            <person name="Qu C."/>
            <person name="Quiroz J."/>
            <person name="Raj R."/>
            <person name="Weissenberger G."/>
            <person name="Xin Y."/>
            <person name="Zou X."/>
            <person name="Han Y."/>
            <person name="Richards S."/>
            <person name="Worley K."/>
            <person name="Muzny D."/>
            <person name="Gibbs R."/>
        </authorList>
    </citation>
    <scope>NUCLEOTIDE SEQUENCE</scope>
    <source>
        <strain evidence="2">Sampled in the wild</strain>
    </source>
</reference>
<evidence type="ECO:0000256" key="1">
    <source>
        <dbReference type="SAM" id="MobiDB-lite"/>
    </source>
</evidence>
<reference evidence="2" key="2">
    <citation type="submission" date="2017-10" db="EMBL/GenBank/DDBJ databases">
        <title>Ladona fulva Genome sequencing and assembly.</title>
        <authorList>
            <person name="Murali S."/>
            <person name="Richards S."/>
            <person name="Bandaranaike D."/>
            <person name="Bellair M."/>
            <person name="Blankenburg K."/>
            <person name="Chao H."/>
            <person name="Dinh H."/>
            <person name="Doddapaneni H."/>
            <person name="Dugan-Rocha S."/>
            <person name="Elkadiri S."/>
            <person name="Gnanaolivu R."/>
            <person name="Hernandez B."/>
            <person name="Skinner E."/>
            <person name="Javaid M."/>
            <person name="Lee S."/>
            <person name="Li M."/>
            <person name="Ming W."/>
            <person name="Munidasa M."/>
            <person name="Muniz J."/>
            <person name="Nguyen L."/>
            <person name="Hughes D."/>
            <person name="Osuji N."/>
            <person name="Pu L.-L."/>
            <person name="Puazo M."/>
            <person name="Qu C."/>
            <person name="Quiroz J."/>
            <person name="Raj R."/>
            <person name="Weissenberger G."/>
            <person name="Xin Y."/>
            <person name="Zou X."/>
            <person name="Han Y."/>
            <person name="Worley K."/>
            <person name="Muzny D."/>
            <person name="Gibbs R."/>
        </authorList>
    </citation>
    <scope>NUCLEOTIDE SEQUENCE</scope>
    <source>
        <strain evidence="2">Sampled in the wild</strain>
    </source>
</reference>
<dbReference type="Proteomes" id="UP000792457">
    <property type="component" value="Unassembled WGS sequence"/>
</dbReference>
<organism evidence="2 3">
    <name type="scientific">Ladona fulva</name>
    <name type="common">Scarce chaser dragonfly</name>
    <name type="synonym">Libellula fulva</name>
    <dbReference type="NCBI Taxonomy" id="123851"/>
    <lineage>
        <taxon>Eukaryota</taxon>
        <taxon>Metazoa</taxon>
        <taxon>Ecdysozoa</taxon>
        <taxon>Arthropoda</taxon>
        <taxon>Hexapoda</taxon>
        <taxon>Insecta</taxon>
        <taxon>Pterygota</taxon>
        <taxon>Palaeoptera</taxon>
        <taxon>Odonata</taxon>
        <taxon>Epiprocta</taxon>
        <taxon>Anisoptera</taxon>
        <taxon>Libelluloidea</taxon>
        <taxon>Libellulidae</taxon>
        <taxon>Ladona</taxon>
    </lineage>
</organism>